<feature type="transmembrane region" description="Helical" evidence="5">
    <location>
        <begin position="20"/>
        <end position="42"/>
    </location>
</feature>
<dbReference type="EMBL" id="FOKW01000009">
    <property type="protein sequence ID" value="SFC51605.1"/>
    <property type="molecule type" value="Genomic_DNA"/>
</dbReference>
<dbReference type="Pfam" id="PF09685">
    <property type="entry name" value="MamF_MmsF"/>
    <property type="match status" value="1"/>
</dbReference>
<keyword evidence="4 5" id="KW-0472">Membrane</keyword>
<comment type="subcellular location">
    <subcellularLocation>
        <location evidence="1">Membrane</location>
        <topology evidence="1">Multi-pass membrane protein</topology>
    </subcellularLocation>
</comment>
<evidence type="ECO:0000256" key="5">
    <source>
        <dbReference type="SAM" id="Phobius"/>
    </source>
</evidence>
<evidence type="ECO:0008006" key="8">
    <source>
        <dbReference type="Google" id="ProtNLM"/>
    </source>
</evidence>
<feature type="transmembrane region" description="Helical" evidence="5">
    <location>
        <begin position="98"/>
        <end position="123"/>
    </location>
</feature>
<dbReference type="RefSeq" id="WP_089789234.1">
    <property type="nucleotide sequence ID" value="NZ_FOKW01000009.1"/>
</dbReference>
<evidence type="ECO:0000313" key="7">
    <source>
        <dbReference type="Proteomes" id="UP000199161"/>
    </source>
</evidence>
<accession>A0A1I1JTB3</accession>
<sequence>MTSTPSASGPELLDERSLGGILVHLLGLITGFLGPVIVYAAANNEYTRENARHALNWHVTVFVLAVVAMVTFFLGADEFTVGGETIQLSLLPAPLDTVFAAAGVLLILLVSIAGFLTFVYALVATMKAIFGSVWTYPGSVDVVEKFR</sequence>
<dbReference type="InterPro" id="IPR019109">
    <property type="entry name" value="MamF_MmsF"/>
</dbReference>
<gene>
    <name evidence="6" type="ORF">SAMN05444422_109181</name>
</gene>
<evidence type="ECO:0000256" key="3">
    <source>
        <dbReference type="ARBA" id="ARBA00022989"/>
    </source>
</evidence>
<protein>
    <recommendedName>
        <fullName evidence="8">DUF4870 domain-containing protein</fullName>
    </recommendedName>
</protein>
<dbReference type="AlphaFoldDB" id="A0A1I1JTB3"/>
<evidence type="ECO:0000256" key="1">
    <source>
        <dbReference type="ARBA" id="ARBA00004141"/>
    </source>
</evidence>
<feature type="transmembrane region" description="Helical" evidence="5">
    <location>
        <begin position="54"/>
        <end position="74"/>
    </location>
</feature>
<keyword evidence="7" id="KW-1185">Reference proteome</keyword>
<reference evidence="7" key="1">
    <citation type="submission" date="2016-10" db="EMBL/GenBank/DDBJ databases">
        <authorList>
            <person name="Varghese N."/>
            <person name="Submissions S."/>
        </authorList>
    </citation>
    <scope>NUCLEOTIDE SEQUENCE [LARGE SCALE GENOMIC DNA]</scope>
    <source>
        <strain evidence="7">DSM 13078</strain>
    </source>
</reference>
<name>A0A1I1JTB3_NATHA</name>
<organism evidence="6 7">
    <name type="scientific">Natronobacterium haloterrestre</name>
    <name type="common">Halobiforma haloterrestris</name>
    <dbReference type="NCBI Taxonomy" id="148448"/>
    <lineage>
        <taxon>Archaea</taxon>
        <taxon>Methanobacteriati</taxon>
        <taxon>Methanobacteriota</taxon>
        <taxon>Stenosarchaea group</taxon>
        <taxon>Halobacteria</taxon>
        <taxon>Halobacteriales</taxon>
        <taxon>Natrialbaceae</taxon>
        <taxon>Natronobacterium</taxon>
    </lineage>
</organism>
<dbReference type="OrthoDB" id="187449at2157"/>
<evidence type="ECO:0000256" key="4">
    <source>
        <dbReference type="ARBA" id="ARBA00023136"/>
    </source>
</evidence>
<keyword evidence="3 5" id="KW-1133">Transmembrane helix</keyword>
<proteinExistence type="predicted"/>
<evidence type="ECO:0000313" key="6">
    <source>
        <dbReference type="EMBL" id="SFC51605.1"/>
    </source>
</evidence>
<keyword evidence="2 5" id="KW-0812">Transmembrane</keyword>
<evidence type="ECO:0000256" key="2">
    <source>
        <dbReference type="ARBA" id="ARBA00022692"/>
    </source>
</evidence>
<dbReference type="Proteomes" id="UP000199161">
    <property type="component" value="Unassembled WGS sequence"/>
</dbReference>